<evidence type="ECO:0000313" key="1">
    <source>
        <dbReference type="EMBL" id="PKK92126.1"/>
    </source>
</evidence>
<dbReference type="Proteomes" id="UP000233256">
    <property type="component" value="Unassembled WGS sequence"/>
</dbReference>
<proteinExistence type="predicted"/>
<dbReference type="SUPFAM" id="SSF49785">
    <property type="entry name" value="Galactose-binding domain-like"/>
    <property type="match status" value="4"/>
</dbReference>
<comment type="caution">
    <text evidence="1">The sequence shown here is derived from an EMBL/GenBank/DDBJ whole genome shotgun (WGS) entry which is preliminary data.</text>
</comment>
<gene>
    <name evidence="1" type="ORF">CVV64_01530</name>
</gene>
<dbReference type="Gene3D" id="2.60.120.260">
    <property type="entry name" value="Galactose-binding domain-like"/>
    <property type="match status" value="4"/>
</dbReference>
<dbReference type="EMBL" id="PGXC01000001">
    <property type="protein sequence ID" value="PKK92126.1"/>
    <property type="molecule type" value="Genomic_DNA"/>
</dbReference>
<accession>A0A2N1PUY2</accession>
<reference evidence="1 2" key="1">
    <citation type="journal article" date="2017" name="ISME J.">
        <title>Potential for microbial H2 and metal transformations associated with novel bacteria and archaea in deep terrestrial subsurface sediments.</title>
        <authorList>
            <person name="Hernsdorf A.W."/>
            <person name="Amano Y."/>
            <person name="Miyakawa K."/>
            <person name="Ise K."/>
            <person name="Suzuki Y."/>
            <person name="Anantharaman K."/>
            <person name="Probst A."/>
            <person name="Burstein D."/>
            <person name="Thomas B.C."/>
            <person name="Banfield J.F."/>
        </authorList>
    </citation>
    <scope>NUCLEOTIDE SEQUENCE [LARGE SCALE GENOMIC DNA]</scope>
    <source>
        <strain evidence="1">HGW-Wallbacteria-1</strain>
    </source>
</reference>
<sequence>MIHSASLTAPFNASHRFSQANSVSSLRISEPAFLSRPLLIHILPLLFFMSIFTVSMASSPFMASSPWENLDSSFVVVSSEEHSVEGENLIEAGVFLNNGGIWKDEFQIPNQQNQPDNAGTVAEPVILDYRIKVRARDIATVGMVAPVAVRITLMPVEGCVAPDGDSVIIPLHGDSPCEVKFPLQVSPGRWNFSWKVTPLYGSAASSEHTLGADVFLFAGALVESASIRQVPFGPESARLMGSALVASPYPAKRVRSSGISGEEGATEGDGVFTVTGQLTYWDDRESRSNPISGVTVKLLDSDMGSAEDVMGSYVTGSDGYFSFASIPLSDPDDMQAGPPDIFVRASFGRSEFRVTDASGVTYEINSQISWDISSGQYTINLELGAADSSRGLGSVFRAILDGVNYSRDRMSAARNSIQVIWPSTEATNYVYGYQLPSGTVVSEKINIAASAQWSRASILHEYGHAVMMGLYGYNFSNWPNMTGGNDPSPHYVNSVSNGPFALREGFAEFFSCLVDNTALSLTQYSNTTTPNAESNDWWKGRDATNTDGSIVEGSVASALWDMVDTSASVDNISGDDDSMSCDPVLIANVLRSRMPSDIGAFWQGWIASSYPSIAEVASIFSVHHIDAPLPANNKPTVMVTSPSTMGVVATGSFTVTWNSYDADGDTLLADISYDTDTNSDNGMVEVARGLENTGSWSWNLSGVPSGTYRIHVMVRDSKGGSGGDYSDGTLLANYNGNPPVIDPLVPLQSAMAGRPIRIDLSPYERDTEDGVNSAALTWTATGLASDVTLQGQGSVDDVLTFTPSTSFVGIRRCTLVLTDSGGRVATQYLDLLWLGGTDSAVTVSSASSSPPPVSGYGAEKLHDGLSSYQGDFATRVTATEAIITIDLGSDRIISTLDITSDGEYGASGVAVSMASSSDSSTFTGDQSFGDLIRTAGAPSVTRLTMTPFLFGRYMQLRFTGFHESGWFQLNEIAPRGWDVSNSGLMEIVSIISLPLAFSGSGPEKLHDGVMTSNGDYAVSHSGATVELTVDLGQDRTVHGFETVNDGEYGATGFRVYGVTSETRVILGMYEGLAATAGTPTPFRAYVNPATFRTLVFEYTGFHHSTYLQLNELKILGVGGTSSEEVPIQPINMLSSISPFPGYGTDQLVDGLKVHNGDFAVRKRSGELVLTFDFGADKTIRTIRHYNDGQYGAKAVNIEFATAAASTSFTSAGSFTDLNVGAGTPNLDTFTLSAATGRYFRFRYQTGNDPLWLQLNEISFYGASGQGSGADGLIRPVSALSQPAGITGYSASRIIDGIRVFNGDFAVKNQGAQVAITLDLGSDQDFSTLRVYNDGLYGARSLQVFTALSATSGTFVDRGTFTGLSGIDGAPGVNDISIPGSRGRYVKVQVLTFFHSSWFQLNEIEVHAQALTATKYTPVGAVSNISAWPGYGLETLYNGIRTFNGDFACNNLGARTTITFDLGADRSVGSMIHVNDGQFGAPAVSVKYAREASPDIFISLGSFSDLFTTQGSPNENIIDLPDFTGRFVRLEYSSFADSAWFQLNEVEFHVPAQSSSGVQLLESAGQRPCANGCAVASQGFETASVAILFQGQAGNVLTSSAYSPASGLSEAQLIFSLQDIAVQHISPELYSLMRGRAMRLIQGLESEHISDPSDYEMLTDIDAGMACEISMGFVNPESLSRYFGSPVQTLLVLAPEAENSAEEFLFTAEQKNLLGLIRSMGTGIVLSDLPGGSVADEEKFSDTFISEHFRFLPPIGIDESSGDHGICRVDEFIASVAGPGARIFRSLEQGDSSWHSSCLLNEFEVMGLSGSHDIFQEAAYPESLESLETFEDLLKNLAGLSDGTFMKTGNKQSLSMLQSLLPFLGEILFMNIDTTGSCSELNASRGQFLFRLRASRSLAALMSSLERER</sequence>
<protein>
    <recommendedName>
        <fullName evidence="3">F5/8 type C domain-containing protein</fullName>
    </recommendedName>
</protein>
<evidence type="ECO:0008006" key="3">
    <source>
        <dbReference type="Google" id="ProtNLM"/>
    </source>
</evidence>
<name>A0A2N1PUY2_9BACT</name>
<dbReference type="InterPro" id="IPR008979">
    <property type="entry name" value="Galactose-bd-like_sf"/>
</dbReference>
<organism evidence="1 2">
    <name type="scientific">Candidatus Wallbacteria bacterium HGW-Wallbacteria-1</name>
    <dbReference type="NCBI Taxonomy" id="2013854"/>
    <lineage>
        <taxon>Bacteria</taxon>
        <taxon>Candidatus Walliibacteriota</taxon>
    </lineage>
</organism>
<evidence type="ECO:0000313" key="2">
    <source>
        <dbReference type="Proteomes" id="UP000233256"/>
    </source>
</evidence>